<feature type="region of interest" description="Disordered" evidence="1">
    <location>
        <begin position="1"/>
        <end position="97"/>
    </location>
</feature>
<evidence type="ECO:0000313" key="2">
    <source>
        <dbReference type="EMBL" id="KPJ15136.1"/>
    </source>
</evidence>
<proteinExistence type="predicted"/>
<keyword evidence="3" id="KW-1185">Reference proteome</keyword>
<evidence type="ECO:0000313" key="3">
    <source>
        <dbReference type="Proteomes" id="UP000053240"/>
    </source>
</evidence>
<dbReference type="InParanoid" id="A0A194RGT1"/>
<gene>
    <name evidence="2" type="ORF">RR48_09163</name>
</gene>
<sequence length="134" mass="14669">MARSALRVCPVRARRSCRDTKERGAAGGGLRAPPRPPRTTPHHPALPPRRPNGGRQRAPPPVARRSHVGSGACAHQSAPPCSHRHPAAALDPAADRSHPATTIFVECTKWPGRPVQYQDHTEDWREVEAIPRFV</sequence>
<dbReference type="Proteomes" id="UP000053240">
    <property type="component" value="Unassembled WGS sequence"/>
</dbReference>
<dbReference type="EMBL" id="KQ460398">
    <property type="protein sequence ID" value="KPJ15136.1"/>
    <property type="molecule type" value="Genomic_DNA"/>
</dbReference>
<feature type="compositionally biased region" description="Pro residues" evidence="1">
    <location>
        <begin position="33"/>
        <end position="50"/>
    </location>
</feature>
<protein>
    <submittedName>
        <fullName evidence="2">Uncharacterized protein</fullName>
    </submittedName>
</protein>
<evidence type="ECO:0000256" key="1">
    <source>
        <dbReference type="SAM" id="MobiDB-lite"/>
    </source>
</evidence>
<organism evidence="2 3">
    <name type="scientific">Papilio machaon</name>
    <name type="common">Old World swallowtail butterfly</name>
    <dbReference type="NCBI Taxonomy" id="76193"/>
    <lineage>
        <taxon>Eukaryota</taxon>
        <taxon>Metazoa</taxon>
        <taxon>Ecdysozoa</taxon>
        <taxon>Arthropoda</taxon>
        <taxon>Hexapoda</taxon>
        <taxon>Insecta</taxon>
        <taxon>Pterygota</taxon>
        <taxon>Neoptera</taxon>
        <taxon>Endopterygota</taxon>
        <taxon>Lepidoptera</taxon>
        <taxon>Glossata</taxon>
        <taxon>Ditrysia</taxon>
        <taxon>Papilionoidea</taxon>
        <taxon>Papilionidae</taxon>
        <taxon>Papilioninae</taxon>
        <taxon>Papilio</taxon>
    </lineage>
</organism>
<dbReference type="AlphaFoldDB" id="A0A194RGT1"/>
<accession>A0A194RGT1</accession>
<name>A0A194RGT1_PAPMA</name>
<reference evidence="2 3" key="1">
    <citation type="journal article" date="2015" name="Nat. Commun.">
        <title>Outbred genome sequencing and CRISPR/Cas9 gene editing in butterflies.</title>
        <authorList>
            <person name="Li X."/>
            <person name="Fan D."/>
            <person name="Zhang W."/>
            <person name="Liu G."/>
            <person name="Zhang L."/>
            <person name="Zhao L."/>
            <person name="Fang X."/>
            <person name="Chen L."/>
            <person name="Dong Y."/>
            <person name="Chen Y."/>
            <person name="Ding Y."/>
            <person name="Zhao R."/>
            <person name="Feng M."/>
            <person name="Zhu Y."/>
            <person name="Feng Y."/>
            <person name="Jiang X."/>
            <person name="Zhu D."/>
            <person name="Xiang H."/>
            <person name="Feng X."/>
            <person name="Li S."/>
            <person name="Wang J."/>
            <person name="Zhang G."/>
            <person name="Kronforst M.R."/>
            <person name="Wang W."/>
        </authorList>
    </citation>
    <scope>NUCLEOTIDE SEQUENCE [LARGE SCALE GENOMIC DNA]</scope>
    <source>
        <strain evidence="2">Ya'a_city_454_Pm</strain>
        <tissue evidence="2">Whole body</tissue>
    </source>
</reference>